<reference evidence="2" key="1">
    <citation type="submission" date="2018-05" db="EMBL/GenBank/DDBJ databases">
        <authorList>
            <person name="Lanie J.A."/>
            <person name="Ng W.-L."/>
            <person name="Kazmierczak K.M."/>
            <person name="Andrzejewski T.M."/>
            <person name="Davidsen T.M."/>
            <person name="Wayne K.J."/>
            <person name="Tettelin H."/>
            <person name="Glass J.I."/>
            <person name="Rusch D."/>
            <person name="Podicherti R."/>
            <person name="Tsui H.-C.T."/>
            <person name="Winkler M.E."/>
        </authorList>
    </citation>
    <scope>NUCLEOTIDE SEQUENCE</scope>
</reference>
<evidence type="ECO:0008006" key="3">
    <source>
        <dbReference type="Google" id="ProtNLM"/>
    </source>
</evidence>
<keyword evidence="1" id="KW-1133">Transmembrane helix</keyword>
<dbReference type="AlphaFoldDB" id="A0A381QAU5"/>
<accession>A0A381QAU5</accession>
<protein>
    <recommendedName>
        <fullName evidence="3">DUF2125 domain-containing protein</fullName>
    </recommendedName>
</protein>
<organism evidence="2">
    <name type="scientific">marine metagenome</name>
    <dbReference type="NCBI Taxonomy" id="408172"/>
    <lineage>
        <taxon>unclassified sequences</taxon>
        <taxon>metagenomes</taxon>
        <taxon>ecological metagenomes</taxon>
    </lineage>
</organism>
<keyword evidence="1" id="KW-0472">Membrane</keyword>
<name>A0A381QAU5_9ZZZZ</name>
<proteinExistence type="predicted"/>
<evidence type="ECO:0000313" key="2">
    <source>
        <dbReference type="EMBL" id="SUZ76445.1"/>
    </source>
</evidence>
<sequence length="255" mass="28942">MKFSKIPLGILLPIIIITIGVLGWIGYWYAGSYYIQKKIKEFNDISVEKISVGGFPFYFNIDAKNIVLKSKQYISTDYLSVKSLAWRFDQIRLETHKPITIGFLNGLSLFFISNQTTLDFQQQKDANYEIRIFSDKPILKDNIKGYTLALQKVNSQITIDNNIKSRIYSEISVSKSPIIVDGMLSSDIRGYLKGELNFNFTNPEDIRNMFTLFNIDIAENPIINLLLINGKITVSFDRGISLIGPVPIGPAPKIK</sequence>
<gene>
    <name evidence="2" type="ORF">METZ01_LOCUS29299</name>
</gene>
<dbReference type="EMBL" id="UINC01001278">
    <property type="protein sequence ID" value="SUZ76445.1"/>
    <property type="molecule type" value="Genomic_DNA"/>
</dbReference>
<evidence type="ECO:0000256" key="1">
    <source>
        <dbReference type="SAM" id="Phobius"/>
    </source>
</evidence>
<keyword evidence="1" id="KW-0812">Transmembrane</keyword>
<feature type="transmembrane region" description="Helical" evidence="1">
    <location>
        <begin position="6"/>
        <end position="30"/>
    </location>
</feature>